<dbReference type="Proteomes" id="UP000305881">
    <property type="component" value="Chromosome"/>
</dbReference>
<organism evidence="1 2">
    <name type="scientific">Methylotuvimicrobium buryatense</name>
    <name type="common">Methylomicrobium buryatense</name>
    <dbReference type="NCBI Taxonomy" id="95641"/>
    <lineage>
        <taxon>Bacteria</taxon>
        <taxon>Pseudomonadati</taxon>
        <taxon>Pseudomonadota</taxon>
        <taxon>Gammaproteobacteria</taxon>
        <taxon>Methylococcales</taxon>
        <taxon>Methylococcaceae</taxon>
        <taxon>Methylotuvimicrobium</taxon>
    </lineage>
</organism>
<proteinExistence type="predicted"/>
<reference evidence="2" key="1">
    <citation type="journal article" date="2019" name="J. Bacteriol.">
        <title>A Mutagenic Screen Identifies a TonB-Dependent Receptor Required for the Lanthanide Metal Switch in the Type I Methanotroph 'Methylotuvimicrobium buryatense' 5GB1C.</title>
        <authorList>
            <person name="Groom J.D."/>
            <person name="Ford S.M."/>
            <person name="Pesesky M.W."/>
            <person name="Lidstrom M.E."/>
        </authorList>
    </citation>
    <scope>NUCLEOTIDE SEQUENCE [LARGE SCALE GENOMIC DNA]</scope>
    <source>
        <strain evidence="2">5GB1C</strain>
    </source>
</reference>
<dbReference type="Pfam" id="PF02452">
    <property type="entry name" value="PemK_toxin"/>
    <property type="match status" value="1"/>
</dbReference>
<dbReference type="KEGG" id="mbur:EQU24_07500"/>
<dbReference type="GO" id="GO:0003677">
    <property type="term" value="F:DNA binding"/>
    <property type="evidence" value="ECO:0007669"/>
    <property type="project" value="InterPro"/>
</dbReference>
<dbReference type="InterPro" id="IPR011067">
    <property type="entry name" value="Plasmid_toxin/cell-grow_inhib"/>
</dbReference>
<evidence type="ECO:0000313" key="2">
    <source>
        <dbReference type="Proteomes" id="UP000305881"/>
    </source>
</evidence>
<keyword evidence="2" id="KW-1185">Reference proteome</keyword>
<dbReference type="AlphaFoldDB" id="A0A4P9ULV1"/>
<evidence type="ECO:0000313" key="1">
    <source>
        <dbReference type="EMBL" id="QCW82107.1"/>
    </source>
</evidence>
<name>A0A4P9ULV1_METBY</name>
<dbReference type="Gene3D" id="2.30.30.110">
    <property type="match status" value="1"/>
</dbReference>
<sequence>MGALTTGQVVVLPFPFSDLTQNKSRPALLLANAERGDWVACQITSRAYTDIRAIEINNDNFIDGSLHCVSYARVGKLFTAHESLFSGIVGKLGEEKLNEIKSAVISLLQNTNDTSL</sequence>
<dbReference type="OrthoDB" id="9813449at2"/>
<dbReference type="SUPFAM" id="SSF50118">
    <property type="entry name" value="Cell growth inhibitor/plasmid maintenance toxic component"/>
    <property type="match status" value="1"/>
</dbReference>
<gene>
    <name evidence="1" type="ORF">EQU24_07500</name>
</gene>
<dbReference type="EMBL" id="CP035467">
    <property type="protein sequence ID" value="QCW82107.1"/>
    <property type="molecule type" value="Genomic_DNA"/>
</dbReference>
<dbReference type="RefSeq" id="WP_040575299.1">
    <property type="nucleotide sequence ID" value="NZ_CP035467.1"/>
</dbReference>
<protein>
    <submittedName>
        <fullName evidence="1">MazF family transcriptional regulator</fullName>
    </submittedName>
</protein>
<dbReference type="InterPro" id="IPR003477">
    <property type="entry name" value="PemK-like"/>
</dbReference>
<dbReference type="STRING" id="675511.GCA_000341735_01524"/>
<accession>A0A4P9ULV1</accession>